<keyword evidence="3 5" id="KW-0472">Membrane</keyword>
<dbReference type="Pfam" id="PF10457">
    <property type="entry name" value="MENTAL"/>
    <property type="match status" value="1"/>
</dbReference>
<evidence type="ECO:0000313" key="8">
    <source>
        <dbReference type="EnsemblMetazoa" id="G6270.13:cds"/>
    </source>
</evidence>
<dbReference type="PRINTS" id="PR00978">
    <property type="entry name" value="STARPROTEIN"/>
</dbReference>
<feature type="domain" description="START" evidence="6">
    <location>
        <begin position="303"/>
        <end position="491"/>
    </location>
</feature>
<feature type="compositionally biased region" description="Polar residues" evidence="4">
    <location>
        <begin position="1"/>
        <end position="11"/>
    </location>
</feature>
<accession>A0A8W8NKU5</accession>
<dbReference type="Gene3D" id="3.30.530.20">
    <property type="match status" value="1"/>
</dbReference>
<evidence type="ECO:0000256" key="2">
    <source>
        <dbReference type="ARBA" id="ARBA00022692"/>
    </source>
</evidence>
<dbReference type="InterPro" id="IPR019498">
    <property type="entry name" value="MENTAL"/>
</dbReference>
<keyword evidence="9" id="KW-1185">Reference proteome</keyword>
<dbReference type="PROSITE" id="PS50848">
    <property type="entry name" value="START"/>
    <property type="match status" value="1"/>
</dbReference>
<dbReference type="OrthoDB" id="74575at2759"/>
<dbReference type="OMA" id="AYHMQYD"/>
<dbReference type="GO" id="GO:0005765">
    <property type="term" value="C:lysosomal membrane"/>
    <property type="evidence" value="ECO:0007669"/>
    <property type="project" value="TreeGrafter"/>
</dbReference>
<dbReference type="GO" id="GO:0031902">
    <property type="term" value="C:late endosome membrane"/>
    <property type="evidence" value="ECO:0007669"/>
    <property type="project" value="TreeGrafter"/>
</dbReference>
<evidence type="ECO:0000259" key="6">
    <source>
        <dbReference type="PROSITE" id="PS50848"/>
    </source>
</evidence>
<feature type="compositionally biased region" description="Basic and acidic residues" evidence="4">
    <location>
        <begin position="231"/>
        <end position="244"/>
    </location>
</feature>
<name>A0A8W8NKU5_MAGGI</name>
<dbReference type="EnsemblMetazoa" id="G6270.13">
    <property type="protein sequence ID" value="G6270.13:cds"/>
    <property type="gene ID" value="G6270"/>
</dbReference>
<feature type="region of interest" description="Disordered" evidence="4">
    <location>
        <begin position="231"/>
        <end position="278"/>
    </location>
</feature>
<feature type="transmembrane region" description="Helical" evidence="5">
    <location>
        <begin position="76"/>
        <end position="94"/>
    </location>
</feature>
<proteinExistence type="predicted"/>
<keyword evidence="2 5" id="KW-0812">Transmembrane</keyword>
<dbReference type="InterPro" id="IPR051869">
    <property type="entry name" value="STARD3"/>
</dbReference>
<comment type="subcellular location">
    <subcellularLocation>
        <location evidence="1">Membrane</location>
        <topology evidence="1">Multi-pass membrane protein</topology>
    </subcellularLocation>
</comment>
<dbReference type="InterPro" id="IPR002913">
    <property type="entry name" value="START_lipid-bd_dom"/>
</dbReference>
<sequence length="495" mass="56604">MPIMSINASTSDMRDVSGSRQDKARQAGNALYGSIHNQAVEPRMENESYTYVYGPERISTHRYSPCSTVSSVRRTFCLIALFDLCFCFILWVIYTQLTGSETVWEAFEQQVANYQFQTSLFDTVMVAALRFILIELGYALFRLNHWWLIAISTSLTCIFLITKVFLFEFSHDGKAENPLSYILLLTSFILTWIETWFLDFKVLPTEKKILLRGTHGEANERSGLLGRAEEGGNRVVHDDDKDRYYSPAGSDDEGEDRYRSLPPSRSHSRKASQSSVNSLLGSQDHEYLKIANETMDMLFELVREGGWITERESQGDMVQSAYIKKLKRKIFKLECTLDISPHELWKDTIDNVNDSPSWNPTLLESKTLLVVDEKTDISYNIAAEAAGGLVSARDFINLRHWGERDQTFFIAVNKATFPDMPPQKKYVRGESGPCGLVFNRVTGQPNRCKLQWFLNTNLKGWIPQAVIDQGLTGVLMDYCKYLRQHIQEIKGRSFS</sequence>
<evidence type="ECO:0000256" key="4">
    <source>
        <dbReference type="SAM" id="MobiDB-lite"/>
    </source>
</evidence>
<dbReference type="GO" id="GO:0005789">
    <property type="term" value="C:endoplasmic reticulum membrane"/>
    <property type="evidence" value="ECO:0007669"/>
    <property type="project" value="TreeGrafter"/>
</dbReference>
<dbReference type="SUPFAM" id="SSF55961">
    <property type="entry name" value="Bet v1-like"/>
    <property type="match status" value="1"/>
</dbReference>
<evidence type="ECO:0000256" key="3">
    <source>
        <dbReference type="ARBA" id="ARBA00023136"/>
    </source>
</evidence>
<evidence type="ECO:0000256" key="1">
    <source>
        <dbReference type="ARBA" id="ARBA00004141"/>
    </source>
</evidence>
<dbReference type="PANTHER" id="PTHR46121">
    <property type="entry name" value="STEROIDOGENIC ACUTE REGULATORY PROTEIN-LIKE"/>
    <property type="match status" value="1"/>
</dbReference>
<evidence type="ECO:0000259" key="7">
    <source>
        <dbReference type="PROSITE" id="PS51439"/>
    </source>
</evidence>
<dbReference type="GO" id="GO:0099044">
    <property type="term" value="P:vesicle tethering to endoplasmic reticulum"/>
    <property type="evidence" value="ECO:0007669"/>
    <property type="project" value="TreeGrafter"/>
</dbReference>
<organism evidence="8 9">
    <name type="scientific">Magallana gigas</name>
    <name type="common">Pacific oyster</name>
    <name type="synonym">Crassostrea gigas</name>
    <dbReference type="NCBI Taxonomy" id="29159"/>
    <lineage>
        <taxon>Eukaryota</taxon>
        <taxon>Metazoa</taxon>
        <taxon>Spiralia</taxon>
        <taxon>Lophotrochozoa</taxon>
        <taxon>Mollusca</taxon>
        <taxon>Bivalvia</taxon>
        <taxon>Autobranchia</taxon>
        <taxon>Pteriomorphia</taxon>
        <taxon>Ostreida</taxon>
        <taxon>Ostreoidea</taxon>
        <taxon>Ostreidae</taxon>
        <taxon>Magallana</taxon>
    </lineage>
</organism>
<dbReference type="GO" id="GO:0008289">
    <property type="term" value="F:lipid binding"/>
    <property type="evidence" value="ECO:0007669"/>
    <property type="project" value="InterPro"/>
</dbReference>
<dbReference type="InterPro" id="IPR000799">
    <property type="entry name" value="StAR-like"/>
</dbReference>
<dbReference type="SMART" id="SM00234">
    <property type="entry name" value="START"/>
    <property type="match status" value="1"/>
</dbReference>
<reference evidence="8" key="1">
    <citation type="submission" date="2022-08" db="UniProtKB">
        <authorList>
            <consortium name="EnsemblMetazoa"/>
        </authorList>
    </citation>
    <scope>IDENTIFICATION</scope>
    <source>
        <strain evidence="8">05x7-T-G4-1.051#20</strain>
    </source>
</reference>
<dbReference type="PROSITE" id="PS51439">
    <property type="entry name" value="MENTAL"/>
    <property type="match status" value="1"/>
</dbReference>
<feature type="region of interest" description="Disordered" evidence="4">
    <location>
        <begin position="1"/>
        <end position="20"/>
    </location>
</feature>
<dbReference type="Proteomes" id="UP000005408">
    <property type="component" value="Unassembled WGS sequence"/>
</dbReference>
<dbReference type="InterPro" id="IPR023393">
    <property type="entry name" value="START-like_dom_sf"/>
</dbReference>
<keyword evidence="5" id="KW-1133">Transmembrane helix</keyword>
<evidence type="ECO:0008006" key="10">
    <source>
        <dbReference type="Google" id="ProtNLM"/>
    </source>
</evidence>
<dbReference type="AlphaFoldDB" id="A0A8W8NKU5"/>
<dbReference type="Pfam" id="PF01852">
    <property type="entry name" value="START"/>
    <property type="match status" value="1"/>
</dbReference>
<protein>
    <recommendedName>
        <fullName evidence="10">StAR-related lipid transfer protein 3</fullName>
    </recommendedName>
</protein>
<feature type="domain" description="MENTAL" evidence="7">
    <location>
        <begin position="69"/>
        <end position="246"/>
    </location>
</feature>
<dbReference type="PANTHER" id="PTHR46121:SF4">
    <property type="entry name" value="STEROIDOGENIC ACUTE REGULATORY PROTEIN-LIKE"/>
    <property type="match status" value="1"/>
</dbReference>
<feature type="transmembrane region" description="Helical" evidence="5">
    <location>
        <begin position="179"/>
        <end position="198"/>
    </location>
</feature>
<evidence type="ECO:0000313" key="9">
    <source>
        <dbReference type="Proteomes" id="UP000005408"/>
    </source>
</evidence>
<evidence type="ECO:0000256" key="5">
    <source>
        <dbReference type="SAM" id="Phobius"/>
    </source>
</evidence>
<dbReference type="GO" id="GO:0140284">
    <property type="term" value="C:endoplasmic reticulum-endosome membrane contact site"/>
    <property type="evidence" value="ECO:0007669"/>
    <property type="project" value="TreeGrafter"/>
</dbReference>
<feature type="transmembrane region" description="Helical" evidence="5">
    <location>
        <begin position="146"/>
        <end position="167"/>
    </location>
</feature>